<evidence type="ECO:0000313" key="3">
    <source>
        <dbReference type="EMBL" id="ABH00434.1"/>
    </source>
</evidence>
<name>Q0RWA2_RHOJR</name>
<evidence type="ECO:0000256" key="1">
    <source>
        <dbReference type="SAM" id="MobiDB-lite"/>
    </source>
</evidence>
<dbReference type="Gene3D" id="2.70.70.10">
    <property type="entry name" value="Glucose Permease (Domain IIA)"/>
    <property type="match status" value="1"/>
</dbReference>
<dbReference type="HOGENOM" id="CLU_1371290_0_0_11"/>
<dbReference type="PANTHER" id="PTHR21666">
    <property type="entry name" value="PEPTIDASE-RELATED"/>
    <property type="match status" value="1"/>
</dbReference>
<evidence type="ECO:0000313" key="4">
    <source>
        <dbReference type="Proteomes" id="UP000008710"/>
    </source>
</evidence>
<dbReference type="GO" id="GO:0004222">
    <property type="term" value="F:metalloendopeptidase activity"/>
    <property type="evidence" value="ECO:0007669"/>
    <property type="project" value="TreeGrafter"/>
</dbReference>
<dbReference type="Proteomes" id="UP000008710">
    <property type="component" value="Plasmid pRHL2"/>
</dbReference>
<feature type="compositionally biased region" description="Basic and acidic residues" evidence="1">
    <location>
        <begin position="14"/>
        <end position="25"/>
    </location>
</feature>
<proteinExistence type="predicted"/>
<dbReference type="InterPro" id="IPR050570">
    <property type="entry name" value="Cell_wall_metabolism_enzyme"/>
</dbReference>
<dbReference type="Pfam" id="PF01551">
    <property type="entry name" value="Peptidase_M23"/>
    <property type="match status" value="1"/>
</dbReference>
<dbReference type="PANTHER" id="PTHR21666:SF270">
    <property type="entry name" value="MUREIN HYDROLASE ACTIVATOR ENVC"/>
    <property type="match status" value="1"/>
</dbReference>
<feature type="region of interest" description="Disordered" evidence="1">
    <location>
        <begin position="1"/>
        <end position="25"/>
    </location>
</feature>
<dbReference type="SUPFAM" id="SSF51261">
    <property type="entry name" value="Duplicated hybrid motif"/>
    <property type="match status" value="1"/>
</dbReference>
<dbReference type="KEGG" id="rha:RHA1_ro10241"/>
<dbReference type="InterPro" id="IPR016047">
    <property type="entry name" value="M23ase_b-sheet_dom"/>
</dbReference>
<feature type="domain" description="M23ase beta-sheet core" evidence="2">
    <location>
        <begin position="85"/>
        <end position="180"/>
    </location>
</feature>
<reference evidence="4" key="1">
    <citation type="journal article" date="2006" name="Proc. Natl. Acad. Sci. U.S.A.">
        <title>The complete genome of Rhodococcus sp. RHA1 provides insights into a catabolic powerhouse.</title>
        <authorList>
            <person name="McLeod M.P."/>
            <person name="Warren R.L."/>
            <person name="Hsiao W.W.L."/>
            <person name="Araki N."/>
            <person name="Myhre M."/>
            <person name="Fernandes C."/>
            <person name="Miyazawa D."/>
            <person name="Wong W."/>
            <person name="Lillquist A.L."/>
            <person name="Wang D."/>
            <person name="Dosanjh M."/>
            <person name="Hara H."/>
            <person name="Petrescu A."/>
            <person name="Morin R.D."/>
            <person name="Yang G."/>
            <person name="Stott J.M."/>
            <person name="Schein J.E."/>
            <person name="Shin H."/>
            <person name="Smailus D."/>
            <person name="Siddiqui A.S."/>
            <person name="Marra M.A."/>
            <person name="Jones S.J.M."/>
            <person name="Holt R."/>
            <person name="Brinkman F.S.L."/>
            <person name="Miyauchi K."/>
            <person name="Fukuda M."/>
            <person name="Davies J.E."/>
            <person name="Mohn W.W."/>
            <person name="Eltis L.D."/>
        </authorList>
    </citation>
    <scope>NUCLEOTIDE SEQUENCE [LARGE SCALE GENOMIC DNA]</scope>
    <source>
        <strain evidence="4">RHA1</strain>
    </source>
</reference>
<sequence length="199" mass="20285">MQLPGRDCTSPSRPTEETIMGKHRDQSVSTAGRVIAIVAGAGALATIGGVALSGTASAHDAWETPRGCGWEWPVDGPVSQGFHVGHDGTDFAVRVGTVLHAPTSGTVSVAGPNDPGGYGTYIQLEADTGEQIQMGHLSETWVGVGDHVDVGEAIGATGNTGSSTGPHLHLRIHRGGAVNPVTFLRSVGACDTGSSDIRS</sequence>
<organism evidence="3 4">
    <name type="scientific">Rhodococcus jostii (strain RHA1)</name>
    <dbReference type="NCBI Taxonomy" id="101510"/>
    <lineage>
        <taxon>Bacteria</taxon>
        <taxon>Bacillati</taxon>
        <taxon>Actinomycetota</taxon>
        <taxon>Actinomycetes</taxon>
        <taxon>Mycobacteriales</taxon>
        <taxon>Nocardiaceae</taxon>
        <taxon>Rhodococcus</taxon>
    </lineage>
</organism>
<protein>
    <recommendedName>
        <fullName evidence="2">M23ase beta-sheet core domain-containing protein</fullName>
    </recommendedName>
</protein>
<gene>
    <name evidence="3" type="ordered locus">RHA1_ro10241</name>
</gene>
<dbReference type="InterPro" id="IPR011055">
    <property type="entry name" value="Dup_hybrid_motif"/>
</dbReference>
<dbReference type="EMBL" id="CP000433">
    <property type="protein sequence ID" value="ABH00434.1"/>
    <property type="molecule type" value="Genomic_DNA"/>
</dbReference>
<evidence type="ECO:0000259" key="2">
    <source>
        <dbReference type="Pfam" id="PF01551"/>
    </source>
</evidence>
<geneLocation type="plasmid" evidence="3 4">
    <name>pRHL2</name>
</geneLocation>
<keyword evidence="3" id="KW-0614">Plasmid</keyword>
<accession>Q0RWA2</accession>
<dbReference type="CDD" id="cd12797">
    <property type="entry name" value="M23_peptidase"/>
    <property type="match status" value="1"/>
</dbReference>
<dbReference type="AlphaFoldDB" id="Q0RWA2"/>